<comment type="caution">
    <text evidence="2">The sequence shown here is derived from an EMBL/GenBank/DDBJ whole genome shotgun (WGS) entry which is preliminary data.</text>
</comment>
<evidence type="ECO:0000313" key="2">
    <source>
        <dbReference type="EMBL" id="KAG1796716.1"/>
    </source>
</evidence>
<dbReference type="EMBL" id="JABBWE010000018">
    <property type="protein sequence ID" value="KAG1796716.1"/>
    <property type="molecule type" value="Genomic_DNA"/>
</dbReference>
<sequence>MDDDLDIIGPGINEADPYAVADDFWGPKHTVTNFFKKAQQVSSDTEAAKPLHTFLVGPSIAVHLNFDASIQHILVNIVAEQFSLPDLRGALADYVEVWFKVRIQQAAYHGQSTPGPALMVNAFPPSATWKYGRYDAAIFAVDDTKLQQWPISGLKGHMVVEVHLIMQPLPPQRKSTIWAAHFLAYVQRLDVIPQRHGSSLEHTTHMHILKCAMRSARVPFGDILPLDQLCSFAHIVPRFGPAASDSRK</sequence>
<dbReference type="GeneID" id="64600054"/>
<dbReference type="Proteomes" id="UP000719766">
    <property type="component" value="Unassembled WGS sequence"/>
</dbReference>
<dbReference type="Pfam" id="PF20722">
    <property type="entry name" value="DUF6830"/>
    <property type="match status" value="1"/>
</dbReference>
<evidence type="ECO:0000259" key="1">
    <source>
        <dbReference type="Pfam" id="PF20722"/>
    </source>
</evidence>
<name>A0A9P7AXT4_9AGAM</name>
<dbReference type="OrthoDB" id="3232986at2759"/>
<dbReference type="AlphaFoldDB" id="A0A9P7AXT4"/>
<protein>
    <recommendedName>
        <fullName evidence="1">DUF6830 domain-containing protein</fullName>
    </recommendedName>
</protein>
<dbReference type="InterPro" id="IPR049233">
    <property type="entry name" value="DUF6830"/>
</dbReference>
<gene>
    <name evidence="2" type="ORF">HD556DRAFT_1441401</name>
</gene>
<proteinExistence type="predicted"/>
<reference evidence="2" key="1">
    <citation type="journal article" date="2020" name="New Phytol.">
        <title>Comparative genomics reveals dynamic genome evolution in host specialist ectomycorrhizal fungi.</title>
        <authorList>
            <person name="Lofgren L.A."/>
            <person name="Nguyen N.H."/>
            <person name="Vilgalys R."/>
            <person name="Ruytinx J."/>
            <person name="Liao H.L."/>
            <person name="Branco S."/>
            <person name="Kuo A."/>
            <person name="LaButti K."/>
            <person name="Lipzen A."/>
            <person name="Andreopoulos W."/>
            <person name="Pangilinan J."/>
            <person name="Riley R."/>
            <person name="Hundley H."/>
            <person name="Na H."/>
            <person name="Barry K."/>
            <person name="Grigoriev I.V."/>
            <person name="Stajich J.E."/>
            <person name="Kennedy P.G."/>
        </authorList>
    </citation>
    <scope>NUCLEOTIDE SEQUENCE</scope>
    <source>
        <strain evidence="2">S12</strain>
    </source>
</reference>
<accession>A0A9P7AXT4</accession>
<keyword evidence="3" id="KW-1185">Reference proteome</keyword>
<organism evidence="2 3">
    <name type="scientific">Suillus plorans</name>
    <dbReference type="NCBI Taxonomy" id="116603"/>
    <lineage>
        <taxon>Eukaryota</taxon>
        <taxon>Fungi</taxon>
        <taxon>Dikarya</taxon>
        <taxon>Basidiomycota</taxon>
        <taxon>Agaricomycotina</taxon>
        <taxon>Agaricomycetes</taxon>
        <taxon>Agaricomycetidae</taxon>
        <taxon>Boletales</taxon>
        <taxon>Suillineae</taxon>
        <taxon>Suillaceae</taxon>
        <taxon>Suillus</taxon>
    </lineage>
</organism>
<feature type="domain" description="DUF6830" evidence="1">
    <location>
        <begin position="95"/>
        <end position="161"/>
    </location>
</feature>
<evidence type="ECO:0000313" key="3">
    <source>
        <dbReference type="Proteomes" id="UP000719766"/>
    </source>
</evidence>
<dbReference type="RefSeq" id="XP_041162073.1">
    <property type="nucleotide sequence ID" value="XM_041306290.1"/>
</dbReference>